<organism evidence="4">
    <name type="scientific">Dissoconium aciculare CBS 342.82</name>
    <dbReference type="NCBI Taxonomy" id="1314786"/>
    <lineage>
        <taxon>Eukaryota</taxon>
        <taxon>Fungi</taxon>
        <taxon>Dikarya</taxon>
        <taxon>Ascomycota</taxon>
        <taxon>Pezizomycotina</taxon>
        <taxon>Dothideomycetes</taxon>
        <taxon>Dothideomycetidae</taxon>
        <taxon>Mycosphaerellales</taxon>
        <taxon>Dissoconiaceae</taxon>
        <taxon>Dissoconium</taxon>
    </lineage>
</organism>
<dbReference type="Gene3D" id="3.40.50.1820">
    <property type="entry name" value="alpha/beta hydrolase"/>
    <property type="match status" value="1"/>
</dbReference>
<reference evidence="4" key="1">
    <citation type="submission" date="2020-01" db="EMBL/GenBank/DDBJ databases">
        <authorList>
            <consortium name="DOE Joint Genome Institute"/>
            <person name="Haridas S."/>
            <person name="Albert R."/>
            <person name="Binder M."/>
            <person name="Bloem J."/>
            <person name="Labutti K."/>
            <person name="Salamov A."/>
            <person name="Andreopoulos B."/>
            <person name="Baker S.E."/>
            <person name="Barry K."/>
            <person name="Bills G."/>
            <person name="Bluhm B.H."/>
            <person name="Cannon C."/>
            <person name="Castanera R."/>
            <person name="Culley D.E."/>
            <person name="Daum C."/>
            <person name="Ezra D."/>
            <person name="Gonzalez J.B."/>
            <person name="Henrissat B."/>
            <person name="Kuo A."/>
            <person name="Liang C."/>
            <person name="Lipzen A."/>
            <person name="Lutzoni F."/>
            <person name="Magnuson J."/>
            <person name="Mondo S."/>
            <person name="Nolan M."/>
            <person name="Ohm R."/>
            <person name="Pangilinan J."/>
            <person name="Park H.-J."/>
            <person name="Ramirez L."/>
            <person name="Alfaro M."/>
            <person name="Sun H."/>
            <person name="Tritt A."/>
            <person name="Yoshinaga Y."/>
            <person name="Zwiers L.-H."/>
            <person name="Turgeon B.G."/>
            <person name="Goodwin S.B."/>
            <person name="Spatafora J.W."/>
            <person name="Crous P.W."/>
            <person name="Grigoriev I.V."/>
        </authorList>
    </citation>
    <scope>NUCLEOTIDE SEQUENCE</scope>
    <source>
        <strain evidence="4">CBS 342.82</strain>
    </source>
</reference>
<dbReference type="Pfam" id="PF12697">
    <property type="entry name" value="Abhydrolase_6"/>
    <property type="match status" value="1"/>
</dbReference>
<feature type="signal peptide" evidence="1">
    <location>
        <begin position="1"/>
        <end position="19"/>
    </location>
</feature>
<keyword evidence="1" id="KW-0732">Signal</keyword>
<keyword evidence="3" id="KW-1185">Reference proteome</keyword>
<reference evidence="4" key="2">
    <citation type="submission" date="2020-04" db="EMBL/GenBank/DDBJ databases">
        <authorList>
            <consortium name="NCBI Genome Project"/>
        </authorList>
    </citation>
    <scope>NUCLEOTIDE SEQUENCE</scope>
    <source>
        <strain evidence="4">CBS 342.82</strain>
    </source>
</reference>
<dbReference type="Proteomes" id="UP000504637">
    <property type="component" value="Unplaced"/>
</dbReference>
<protein>
    <submittedName>
        <fullName evidence="4">Alpha/beta-hydrolase</fullName>
    </submittedName>
</protein>
<dbReference type="AlphaFoldDB" id="A0A6J3MEP0"/>
<proteinExistence type="predicted"/>
<dbReference type="SUPFAM" id="SSF53474">
    <property type="entry name" value="alpha/beta-Hydrolases"/>
    <property type="match status" value="1"/>
</dbReference>
<evidence type="ECO:0000256" key="1">
    <source>
        <dbReference type="SAM" id="SignalP"/>
    </source>
</evidence>
<evidence type="ECO:0000313" key="4">
    <source>
        <dbReference type="RefSeq" id="XP_033463506.1"/>
    </source>
</evidence>
<evidence type="ECO:0000313" key="3">
    <source>
        <dbReference type="Proteomes" id="UP000504637"/>
    </source>
</evidence>
<gene>
    <name evidence="4" type="ORF">K489DRAFT_376880</name>
</gene>
<accession>A0A6J3MEP0</accession>
<dbReference type="OrthoDB" id="190201at2759"/>
<sequence length="380" mass="40574">MKLFTAVAIAASLAGVVSAKRCTNITVTVDISARNGLFDAKALVPQNNIEVTNFFLDYTQGGKNYTANVLKGYATVSGKYQLATTYCEPDRGAPNAVQLLTHGIGFDRSYWDAPFNNYNYSYVNEAVDQYGFATFTWDRLGVAHSQHGEPVNEIQVFLEVAALKALTDNLRAGSIKSVPKFKKVFHVGHSFGSAQSYLVTAQYPNISDGIALTGFSQNGSFIAQFALGGGFVQANGNPAFQEYPQGYLAGGDGTGVMTDFFAPRSFDPKILAYAFASGQPVTIGELLTQGGAAATPNTFAGPVLIITGERDVPFCGGNCLAAPTGHPNIPASSKQFFQKAAPFEVTIVPGAGHGLNFEYSHPFTYAKINDFFIQNGKGPK</sequence>
<feature type="domain" description="AB hydrolase-1" evidence="2">
    <location>
        <begin position="99"/>
        <end position="362"/>
    </location>
</feature>
<feature type="chain" id="PRO_5027005510" evidence="1">
    <location>
        <begin position="20"/>
        <end position="380"/>
    </location>
</feature>
<dbReference type="RefSeq" id="XP_033463506.1">
    <property type="nucleotide sequence ID" value="XM_033604017.1"/>
</dbReference>
<dbReference type="InterPro" id="IPR000073">
    <property type="entry name" value="AB_hydrolase_1"/>
</dbReference>
<dbReference type="InterPro" id="IPR029058">
    <property type="entry name" value="AB_hydrolase_fold"/>
</dbReference>
<evidence type="ECO:0000259" key="2">
    <source>
        <dbReference type="Pfam" id="PF12697"/>
    </source>
</evidence>
<dbReference type="GeneID" id="54361817"/>
<reference evidence="4" key="3">
    <citation type="submission" date="2025-08" db="UniProtKB">
        <authorList>
            <consortium name="RefSeq"/>
        </authorList>
    </citation>
    <scope>IDENTIFICATION</scope>
    <source>
        <strain evidence="4">CBS 342.82</strain>
    </source>
</reference>
<name>A0A6J3MEP0_9PEZI</name>